<name>A0ABS4W0X6_9PSEU</name>
<dbReference type="RefSeq" id="WP_210036445.1">
    <property type="nucleotide sequence ID" value="NZ_JAGINU010000001.1"/>
</dbReference>
<comment type="caution">
    <text evidence="1">The sequence shown here is derived from an EMBL/GenBank/DDBJ whole genome shotgun (WGS) entry which is preliminary data.</text>
</comment>
<dbReference type="EMBL" id="JAGINU010000001">
    <property type="protein sequence ID" value="MBP2369862.1"/>
    <property type="molecule type" value="Genomic_DNA"/>
</dbReference>
<evidence type="ECO:0000313" key="2">
    <source>
        <dbReference type="Proteomes" id="UP001519295"/>
    </source>
</evidence>
<protein>
    <submittedName>
        <fullName evidence="1">Site-specific recombinase XerD</fullName>
    </submittedName>
</protein>
<accession>A0ABS4W0X6</accession>
<dbReference type="SUPFAM" id="SSF56349">
    <property type="entry name" value="DNA breaking-rejoining enzymes"/>
    <property type="match status" value="1"/>
</dbReference>
<reference evidence="1 2" key="1">
    <citation type="submission" date="2021-03" db="EMBL/GenBank/DDBJ databases">
        <title>Sequencing the genomes of 1000 actinobacteria strains.</title>
        <authorList>
            <person name="Klenk H.-P."/>
        </authorList>
    </citation>
    <scope>NUCLEOTIDE SEQUENCE [LARGE SCALE GENOMIC DNA]</scope>
    <source>
        <strain evidence="1 2">DSM 45256</strain>
    </source>
</reference>
<gene>
    <name evidence="1" type="ORF">JOF36_005558</name>
</gene>
<keyword evidence="2" id="KW-1185">Reference proteome</keyword>
<proteinExistence type="predicted"/>
<organism evidence="1 2">
    <name type="scientific">Pseudonocardia parietis</name>
    <dbReference type="NCBI Taxonomy" id="570936"/>
    <lineage>
        <taxon>Bacteria</taxon>
        <taxon>Bacillati</taxon>
        <taxon>Actinomycetota</taxon>
        <taxon>Actinomycetes</taxon>
        <taxon>Pseudonocardiales</taxon>
        <taxon>Pseudonocardiaceae</taxon>
        <taxon>Pseudonocardia</taxon>
    </lineage>
</organism>
<sequence length="46" mass="5128">MAIQETLGHAWIATTMNYVHVHRTHVEDAWSAGQDRAAGRLKGLKV</sequence>
<dbReference type="InterPro" id="IPR011010">
    <property type="entry name" value="DNA_brk_join_enz"/>
</dbReference>
<evidence type="ECO:0000313" key="1">
    <source>
        <dbReference type="EMBL" id="MBP2369862.1"/>
    </source>
</evidence>
<dbReference type="Proteomes" id="UP001519295">
    <property type="component" value="Unassembled WGS sequence"/>
</dbReference>